<proteinExistence type="predicted"/>
<dbReference type="Pfam" id="PF01636">
    <property type="entry name" value="APH"/>
    <property type="match status" value="1"/>
</dbReference>
<accession>A0ABR7IBP4</accession>
<name>A0ABR7IBP4_9FIRM</name>
<feature type="domain" description="Aminoglycoside phosphotransferase" evidence="1">
    <location>
        <begin position="23"/>
        <end position="269"/>
    </location>
</feature>
<dbReference type="Gene3D" id="3.90.1200.10">
    <property type="match status" value="1"/>
</dbReference>
<dbReference type="PANTHER" id="PTHR21064:SF5">
    <property type="entry name" value="SLR1880 PROTEIN"/>
    <property type="match status" value="1"/>
</dbReference>
<keyword evidence="3" id="KW-1185">Reference proteome</keyword>
<reference evidence="2 3" key="1">
    <citation type="submission" date="2020-08" db="EMBL/GenBank/DDBJ databases">
        <title>Genome public.</title>
        <authorList>
            <person name="Liu C."/>
            <person name="Sun Q."/>
        </authorList>
    </citation>
    <scope>NUCLEOTIDE SEQUENCE [LARGE SCALE GENOMIC DNA]</scope>
    <source>
        <strain evidence="2 3">BX0805</strain>
    </source>
</reference>
<evidence type="ECO:0000313" key="2">
    <source>
        <dbReference type="EMBL" id="MBC5754373.1"/>
    </source>
</evidence>
<dbReference type="InterPro" id="IPR002575">
    <property type="entry name" value="Aminoglycoside_PTrfase"/>
</dbReference>
<dbReference type="Proteomes" id="UP000621540">
    <property type="component" value="Unassembled WGS sequence"/>
</dbReference>
<comment type="caution">
    <text evidence="2">The sequence shown here is derived from an EMBL/GenBank/DDBJ whole genome shotgun (WGS) entry which is preliminary data.</text>
</comment>
<evidence type="ECO:0000259" key="1">
    <source>
        <dbReference type="Pfam" id="PF01636"/>
    </source>
</evidence>
<sequence length="367" mass="41638">MGKEQETLFQIAAQFDLEGTVHTITPYGSGHINDTYLVVMREKTGGSGTKRYILQRMNTSVFTKPSELMENISGVTKHLKNKIRMEGGDPKRETLSLIETKRGENCFVAEDLGYYRMYDFIEGAVSYDVVKRPEDFYESAVAFGRFQYLLSDYPAETLHETIPDFHNTVKRYQDLEAAIAADVAGRKTCVEPEIAFARERKAELGELLDLQRAGKLPLRVTHNDTKLNNIMMDEKTGRGICVIDLDTVMPGLSLYDFGDSIRYGANTGAEDEVDLTRVSLDLSLYRLYKKGYLEGSRGSLGALEKKLLPVGAKLMTLECGIRFLTDYLNGDIYFKIHRKKQNLDRCRSQFALVADMEKKWDAMCKED</sequence>
<dbReference type="InterPro" id="IPR011009">
    <property type="entry name" value="Kinase-like_dom_sf"/>
</dbReference>
<evidence type="ECO:0000313" key="3">
    <source>
        <dbReference type="Proteomes" id="UP000621540"/>
    </source>
</evidence>
<dbReference type="InterPro" id="IPR050249">
    <property type="entry name" value="Pseudomonas-type_ThrB"/>
</dbReference>
<protein>
    <submittedName>
        <fullName evidence="2">Aminoglycoside phosphotransferase family protein</fullName>
    </submittedName>
</protein>
<gene>
    <name evidence="2" type="ORF">H8Z76_10190</name>
</gene>
<dbReference type="EMBL" id="JACOQH010000007">
    <property type="protein sequence ID" value="MBC5754373.1"/>
    <property type="molecule type" value="Genomic_DNA"/>
</dbReference>
<dbReference type="PANTHER" id="PTHR21064">
    <property type="entry name" value="AMINOGLYCOSIDE PHOSPHOTRANSFERASE DOMAIN-CONTAINING PROTEIN-RELATED"/>
    <property type="match status" value="1"/>
</dbReference>
<dbReference type="SUPFAM" id="SSF56112">
    <property type="entry name" value="Protein kinase-like (PK-like)"/>
    <property type="match status" value="1"/>
</dbReference>
<organism evidence="2 3">
    <name type="scientific">Roseburia yibonii</name>
    <dbReference type="NCBI Taxonomy" id="2763063"/>
    <lineage>
        <taxon>Bacteria</taxon>
        <taxon>Bacillati</taxon>
        <taxon>Bacillota</taxon>
        <taxon>Clostridia</taxon>
        <taxon>Lachnospirales</taxon>
        <taxon>Lachnospiraceae</taxon>
        <taxon>Roseburia</taxon>
    </lineage>
</organism>